<gene>
    <name evidence="2" type="ORF">A1O7_04127</name>
</gene>
<dbReference type="OrthoDB" id="4540818at2759"/>
<dbReference type="VEuPathDB" id="FungiDB:A1O7_04127"/>
<organism evidence="2 3">
    <name type="scientific">Cladophialophora yegresii CBS 114405</name>
    <dbReference type="NCBI Taxonomy" id="1182544"/>
    <lineage>
        <taxon>Eukaryota</taxon>
        <taxon>Fungi</taxon>
        <taxon>Dikarya</taxon>
        <taxon>Ascomycota</taxon>
        <taxon>Pezizomycotina</taxon>
        <taxon>Eurotiomycetes</taxon>
        <taxon>Chaetothyriomycetidae</taxon>
        <taxon>Chaetothyriales</taxon>
        <taxon>Herpotrichiellaceae</taxon>
        <taxon>Cladophialophora</taxon>
    </lineage>
</organism>
<dbReference type="GeneID" id="19178717"/>
<accession>W9WNK6</accession>
<evidence type="ECO:0000313" key="3">
    <source>
        <dbReference type="Proteomes" id="UP000019473"/>
    </source>
</evidence>
<dbReference type="HOGENOM" id="CLU_636163_0_0_1"/>
<evidence type="ECO:0000313" key="2">
    <source>
        <dbReference type="EMBL" id="EXJ59979.1"/>
    </source>
</evidence>
<feature type="region of interest" description="Disordered" evidence="1">
    <location>
        <begin position="1"/>
        <end position="28"/>
    </location>
</feature>
<dbReference type="AlphaFoldDB" id="W9WNK6"/>
<name>W9WNK6_9EURO</name>
<dbReference type="STRING" id="1182544.W9WNK6"/>
<feature type="compositionally biased region" description="Acidic residues" evidence="1">
    <location>
        <begin position="418"/>
        <end position="431"/>
    </location>
</feature>
<proteinExistence type="predicted"/>
<dbReference type="EMBL" id="AMGW01000003">
    <property type="protein sequence ID" value="EXJ59979.1"/>
    <property type="molecule type" value="Genomic_DNA"/>
</dbReference>
<reference evidence="2 3" key="1">
    <citation type="submission" date="2013-03" db="EMBL/GenBank/DDBJ databases">
        <title>The Genome Sequence of Cladophialophora yegresii CBS 114405.</title>
        <authorList>
            <consortium name="The Broad Institute Genomics Platform"/>
            <person name="Cuomo C."/>
            <person name="de Hoog S."/>
            <person name="Gorbushina A."/>
            <person name="Walker B."/>
            <person name="Young S.K."/>
            <person name="Zeng Q."/>
            <person name="Gargeya S."/>
            <person name="Fitzgerald M."/>
            <person name="Haas B."/>
            <person name="Abouelleil A."/>
            <person name="Allen A.W."/>
            <person name="Alvarado L."/>
            <person name="Arachchi H.M."/>
            <person name="Berlin A.M."/>
            <person name="Chapman S.B."/>
            <person name="Gainer-Dewar J."/>
            <person name="Goldberg J."/>
            <person name="Griggs A."/>
            <person name="Gujja S."/>
            <person name="Hansen M."/>
            <person name="Howarth C."/>
            <person name="Imamovic A."/>
            <person name="Ireland A."/>
            <person name="Larimer J."/>
            <person name="McCowan C."/>
            <person name="Murphy C."/>
            <person name="Pearson M."/>
            <person name="Poon T.W."/>
            <person name="Priest M."/>
            <person name="Roberts A."/>
            <person name="Saif S."/>
            <person name="Shea T."/>
            <person name="Sisk P."/>
            <person name="Sykes S."/>
            <person name="Wortman J."/>
            <person name="Nusbaum C."/>
            <person name="Birren B."/>
        </authorList>
    </citation>
    <scope>NUCLEOTIDE SEQUENCE [LARGE SCALE GENOMIC DNA]</scope>
    <source>
        <strain evidence="2 3">CBS 114405</strain>
    </source>
</reference>
<dbReference type="Proteomes" id="UP000019473">
    <property type="component" value="Unassembled WGS sequence"/>
</dbReference>
<feature type="region of interest" description="Disordered" evidence="1">
    <location>
        <begin position="389"/>
        <end position="431"/>
    </location>
</feature>
<comment type="caution">
    <text evidence="2">The sequence shown here is derived from an EMBL/GenBank/DDBJ whole genome shotgun (WGS) entry which is preliminary data.</text>
</comment>
<sequence length="431" mass="48418">MATFGSGRGLTREAQQAPEKTSRKPQPQVLQDDKDIIHALGLDWTPDDTMRYLEKVPRFYLRRLQVNELPVPVGVYCAESETIKQHWEEAWEDLPYADKRIGKTSGRQIQVIHRSRFAHIIRRGESGLFFDEATQELVFARLPRIVRDDAILKAMDEVCKGAARERRGDRRDDPGILTGIGYTGGSRKDRKPTLAGSFLRRNMKPEEKARIHLEESGVATLASNILKPRIPAEVVADYDSAIARRGFRRMDAGLDDGLYSVWSKDRATEWRFRFDEAAPPQGAMSMNYARFTHREDGVNVYGLALTTVSTADPSTGGNFYVAQYGILSVAEGNTATVWRVNDYHGTSLYERIPRQNSGVALFVPTSLIPNSDQPAPHNFTRADLAAVERPPPTKRGAAINSRRTTEGVNEYYVRGETPEEEGAEEGEEHRA</sequence>
<dbReference type="RefSeq" id="XP_007756332.1">
    <property type="nucleotide sequence ID" value="XM_007758142.1"/>
</dbReference>
<evidence type="ECO:0000256" key="1">
    <source>
        <dbReference type="SAM" id="MobiDB-lite"/>
    </source>
</evidence>
<feature type="region of interest" description="Disordered" evidence="1">
    <location>
        <begin position="164"/>
        <end position="191"/>
    </location>
</feature>
<keyword evidence="3" id="KW-1185">Reference proteome</keyword>
<dbReference type="eggNOG" id="ENOG502SNZA">
    <property type="taxonomic scope" value="Eukaryota"/>
</dbReference>
<feature type="compositionally biased region" description="Basic and acidic residues" evidence="1">
    <location>
        <begin position="164"/>
        <end position="174"/>
    </location>
</feature>
<protein>
    <submittedName>
        <fullName evidence="2">Uncharacterized protein</fullName>
    </submittedName>
</protein>